<feature type="compositionally biased region" description="Basic and acidic residues" evidence="1">
    <location>
        <begin position="207"/>
        <end position="217"/>
    </location>
</feature>
<feature type="region of interest" description="Disordered" evidence="1">
    <location>
        <begin position="164"/>
        <end position="252"/>
    </location>
</feature>
<dbReference type="EMBL" id="CP134191">
    <property type="protein sequence ID" value="WPB07129.1"/>
    <property type="molecule type" value="Genomic_DNA"/>
</dbReference>
<feature type="compositionally biased region" description="Basic and acidic residues" evidence="1">
    <location>
        <begin position="1"/>
        <end position="14"/>
    </location>
</feature>
<feature type="compositionally biased region" description="Basic and acidic residues" evidence="1">
    <location>
        <begin position="170"/>
        <end position="181"/>
    </location>
</feature>
<name>A0A2G5HTW0_CERBT</name>
<dbReference type="Proteomes" id="UP001302367">
    <property type="component" value="Chromosome 8"/>
</dbReference>
<feature type="region of interest" description="Disordered" evidence="1">
    <location>
        <begin position="106"/>
        <end position="126"/>
    </location>
</feature>
<feature type="region of interest" description="Disordered" evidence="1">
    <location>
        <begin position="613"/>
        <end position="632"/>
    </location>
</feature>
<reference evidence="2 4" key="1">
    <citation type="submission" date="2015-10" db="EMBL/GenBank/DDBJ databases">
        <title>The cercosporin biosynthetic gene cluster was horizontally transferred to several fungal lineages and shown to be expanded in Cercospora beticola based on microsynteny with recipient genomes.</title>
        <authorList>
            <person name="De Jonge R."/>
            <person name="Ebert M.K."/>
            <person name="Suttle J.C."/>
            <person name="Jurick Ii W.M."/>
            <person name="Secor G.A."/>
            <person name="Thomma B.P."/>
            <person name="Van De Peer Y."/>
            <person name="Bolton M.D."/>
        </authorList>
    </citation>
    <scope>NUCLEOTIDE SEQUENCE [LARGE SCALE GENOMIC DNA]</scope>
    <source>
        <strain evidence="2 4">09-40</strain>
    </source>
</reference>
<feature type="compositionally biased region" description="Pro residues" evidence="1">
    <location>
        <begin position="342"/>
        <end position="354"/>
    </location>
</feature>
<dbReference type="PANTHER" id="PTHR48125:SF12">
    <property type="entry name" value="AT HOOK TRANSCRIPTION FACTOR FAMILY-RELATED"/>
    <property type="match status" value="1"/>
</dbReference>
<dbReference type="PANTHER" id="PTHR48125">
    <property type="entry name" value="LP07818P1"/>
    <property type="match status" value="1"/>
</dbReference>
<evidence type="ECO:0000313" key="2">
    <source>
        <dbReference type="EMBL" id="PIA95977.1"/>
    </source>
</evidence>
<feature type="region of interest" description="Disordered" evidence="1">
    <location>
        <begin position="444"/>
        <end position="469"/>
    </location>
</feature>
<accession>A0A2G5HTW0</accession>
<protein>
    <submittedName>
        <fullName evidence="2">Uncharacterized protein</fullName>
    </submittedName>
</protein>
<evidence type="ECO:0000313" key="4">
    <source>
        <dbReference type="Proteomes" id="UP000230605"/>
    </source>
</evidence>
<organism evidence="2 4">
    <name type="scientific">Cercospora beticola</name>
    <name type="common">Sugarbeet leaf spot fungus</name>
    <dbReference type="NCBI Taxonomy" id="122368"/>
    <lineage>
        <taxon>Eukaryota</taxon>
        <taxon>Fungi</taxon>
        <taxon>Dikarya</taxon>
        <taxon>Ascomycota</taxon>
        <taxon>Pezizomycotina</taxon>
        <taxon>Dothideomycetes</taxon>
        <taxon>Dothideomycetidae</taxon>
        <taxon>Mycosphaerellales</taxon>
        <taxon>Mycosphaerellaceae</taxon>
        <taxon>Cercospora</taxon>
    </lineage>
</organism>
<reference evidence="3 5" key="2">
    <citation type="submission" date="2023-09" db="EMBL/GenBank/DDBJ databases">
        <title>Complete-Gapless Cercospora beticola genome.</title>
        <authorList>
            <person name="Wyatt N.A."/>
            <person name="Spanner R.E."/>
            <person name="Bolton M.D."/>
        </authorList>
    </citation>
    <scope>NUCLEOTIDE SEQUENCE [LARGE SCALE GENOMIC DNA]</scope>
    <source>
        <strain evidence="3">Cb09-40</strain>
    </source>
</reference>
<proteinExistence type="predicted"/>
<gene>
    <name evidence="2" type="ORF">CB0940_10412</name>
    <name evidence="3" type="ORF">RHO25_011789</name>
</gene>
<dbReference type="OrthoDB" id="3643499at2759"/>
<dbReference type="Proteomes" id="UP000230605">
    <property type="component" value="Chromosome 8"/>
</dbReference>
<feature type="region of interest" description="Disordered" evidence="1">
    <location>
        <begin position="311"/>
        <end position="373"/>
    </location>
</feature>
<evidence type="ECO:0000256" key="1">
    <source>
        <dbReference type="SAM" id="MobiDB-lite"/>
    </source>
</evidence>
<keyword evidence="5" id="KW-1185">Reference proteome</keyword>
<feature type="region of interest" description="Disordered" evidence="1">
    <location>
        <begin position="1"/>
        <end position="28"/>
    </location>
</feature>
<feature type="compositionally biased region" description="Acidic residues" evidence="1">
    <location>
        <begin position="221"/>
        <end position="237"/>
    </location>
</feature>
<feature type="compositionally biased region" description="Basic and acidic residues" evidence="1">
    <location>
        <begin position="318"/>
        <end position="329"/>
    </location>
</feature>
<dbReference type="EMBL" id="LKMD01000103">
    <property type="protein sequence ID" value="PIA95977.1"/>
    <property type="molecule type" value="Genomic_DNA"/>
</dbReference>
<evidence type="ECO:0000313" key="3">
    <source>
        <dbReference type="EMBL" id="WPB07129.1"/>
    </source>
</evidence>
<dbReference type="AlphaFoldDB" id="A0A2G5HTW0"/>
<evidence type="ECO:0000313" key="5">
    <source>
        <dbReference type="Proteomes" id="UP001302367"/>
    </source>
</evidence>
<sequence length="650" mass="72907">MAAHLGHDAAEAPRGRPPVSLNHPHRTTRSWTSNGVHYTVDSTTYSTPGFSFGAFSGTANGPFTFEPFMTSNRESATRPAPFGLLGNAFGLLEDAFTMRPQHTVIGESGLGQGAQRRVQVDPPAESYDPDLAYEEHNFAANRKARPKSIFSRLKDRLVDANQIRRQRSLSSRERSSEDENARIPSRKASTRFAQTGPPPAAWTTQREQARDAPREPAPEFIEVDYQDDTASETESEPEYIHSRSRPRSKRYSTAGNNMVEALENAVELERRNVRACKQKLAQASRQGNINSNYLQRIVDELKQHESTLATATSNLNEAKARQVRNERPHLPRRPSSRARAEMPPPPPPQMPPRQPSQERSRSRPRYSRSSYNMRDRFVPVDEFTRFPDHPSHPDPIFQAFEDLHGVHTGIHFDPFHHFFGADRFAMDDAHMHFFAMPSDTFPAGTDTRRKRATFNPGGPRASFQQPHPSYRTSFAPPPRQTPVAAPKPPATVLTSEEAKRLFSIYDERWKALPPSSPSVPYPARGLHAGGLAARDSLWAPNISTHVASWSEETVMQANAQAFYLGVVGLSPRYTENPASGRVEVGFDKSQATPSQLQQLVDILKKEKIRWHSDRLGRRNGGRPGPNEALQKDERARAVFHAVCELMESAQ</sequence>